<evidence type="ECO:0000256" key="5">
    <source>
        <dbReference type="ARBA" id="ARBA00022989"/>
    </source>
</evidence>
<dbReference type="InterPro" id="IPR000326">
    <property type="entry name" value="PAP2/HPO"/>
</dbReference>
<reference evidence="11 12" key="1">
    <citation type="submission" date="2016-07" db="EMBL/GenBank/DDBJ databases">
        <title>Draft genome of the white-rot fungus Obba rivulosa 3A-2.</title>
        <authorList>
            <consortium name="DOE Joint Genome Institute"/>
            <person name="Miettinen O."/>
            <person name="Riley R."/>
            <person name="Acob R."/>
            <person name="Barry K."/>
            <person name="Cullen D."/>
            <person name="De Vries R."/>
            <person name="Hainaut M."/>
            <person name="Hatakka A."/>
            <person name="Henrissat B."/>
            <person name="Hilden K."/>
            <person name="Kuo R."/>
            <person name="Labutti K."/>
            <person name="Lipzen A."/>
            <person name="Makela M.R."/>
            <person name="Sandor L."/>
            <person name="Spatafora J.W."/>
            <person name="Grigoriev I.V."/>
            <person name="Hibbett D.S."/>
        </authorList>
    </citation>
    <scope>NUCLEOTIDE SEQUENCE [LARGE SCALE GENOMIC DNA]</scope>
    <source>
        <strain evidence="11 12">3A-2</strain>
    </source>
</reference>
<comment type="similarity">
    <text evidence="7">Belongs to the type 2 lipid phosphate phosphatase family.</text>
</comment>
<keyword evidence="2 9" id="KW-0812">Transmembrane</keyword>
<dbReference type="GO" id="GO:0042392">
    <property type="term" value="F:sphingosine-1-phosphate phosphatase activity"/>
    <property type="evidence" value="ECO:0007669"/>
    <property type="project" value="TreeGrafter"/>
</dbReference>
<feature type="transmembrane region" description="Helical" evidence="9">
    <location>
        <begin position="309"/>
        <end position="328"/>
    </location>
</feature>
<feature type="domain" description="Phosphatidic acid phosphatase type 2/haloperoxidase" evidence="10">
    <location>
        <begin position="136"/>
        <end position="293"/>
    </location>
</feature>
<proteinExistence type="inferred from homology"/>
<evidence type="ECO:0000256" key="4">
    <source>
        <dbReference type="ARBA" id="ARBA00022824"/>
    </source>
</evidence>
<gene>
    <name evidence="11" type="ORF">OBBRIDRAFT_738818</name>
</gene>
<evidence type="ECO:0000256" key="8">
    <source>
        <dbReference type="SAM" id="MobiDB-lite"/>
    </source>
</evidence>
<dbReference type="CDD" id="cd03388">
    <property type="entry name" value="PAP2_SPPase1"/>
    <property type="match status" value="1"/>
</dbReference>
<accession>A0A8E2DFI9</accession>
<sequence length="567" mass="63044">MVNGQQGATANPYDSRSSTPDSLDITSAQPGDGEVFDLATEADLGSEVDEVVHVAAGRLPEEVYEKILNPWRAAIRRKLVQTVEWESEVIAAMQARIRTRFLDAYFVYTSTLGTHTFFTIFLPAVFFFGFDDSARGLLLILAAGVYMSSFVKDLVCSPRPFAPPVTRLTMGNHHLEYGFPSTHSTNSVSIALYLHTLLLQLYHSPVLEKGFDTLVHNGTEVVQNTSDSASGAFALPDISAVQHTTMSQTTYYALSGLLLFYMFSIVYGRLYTGMHSFTDCAVGVFLGTFIWGVQVLFGKAFDTWVKTSGWLVPAIVIPTCLLLVHRHPQPVDDCPCFEDAIAFVSVIMGEVVAQWYMVRHGYDDSFFSTAVPGNLHGSWMDAFTRISNLSIKMILGVLIIFAWRIFAKSLFHLILPPTFRFLAQLFTLPHRRFYTPATDYKTVPPEKGLRPIPSVIDLPGMVELEMDEVAASTARRLAHASRRRELKLRNGKSNAEVDLWRSASANGKRDMVAALQEYERKDVPDVVVKHYDADVLTKVFVYCGIGMLAGSGIPVMFEILGWGVKLS</sequence>
<feature type="transmembrane region" description="Helical" evidence="9">
    <location>
        <begin position="251"/>
        <end position="270"/>
    </location>
</feature>
<evidence type="ECO:0000256" key="9">
    <source>
        <dbReference type="SAM" id="Phobius"/>
    </source>
</evidence>
<dbReference type="OrthoDB" id="301434at2759"/>
<dbReference type="AlphaFoldDB" id="A0A8E2DFI9"/>
<feature type="transmembrane region" description="Helical" evidence="9">
    <location>
        <begin position="105"/>
        <end position="128"/>
    </location>
</feature>
<keyword evidence="5 9" id="KW-1133">Transmembrane helix</keyword>
<dbReference type="PANTHER" id="PTHR14969:SF28">
    <property type="entry name" value="DIHYDROSPHINGOSINE 1-PHOSPHATE PHOSPHATASE LCB3-RELATED"/>
    <property type="match status" value="1"/>
</dbReference>
<dbReference type="Pfam" id="PF01569">
    <property type="entry name" value="PAP2"/>
    <property type="match status" value="1"/>
</dbReference>
<organism evidence="11 12">
    <name type="scientific">Obba rivulosa</name>
    <dbReference type="NCBI Taxonomy" id="1052685"/>
    <lineage>
        <taxon>Eukaryota</taxon>
        <taxon>Fungi</taxon>
        <taxon>Dikarya</taxon>
        <taxon>Basidiomycota</taxon>
        <taxon>Agaricomycotina</taxon>
        <taxon>Agaricomycetes</taxon>
        <taxon>Polyporales</taxon>
        <taxon>Gelatoporiaceae</taxon>
        <taxon>Obba</taxon>
    </lineage>
</organism>
<feature type="region of interest" description="Disordered" evidence="8">
    <location>
        <begin position="1"/>
        <end position="26"/>
    </location>
</feature>
<feature type="transmembrane region" description="Helical" evidence="9">
    <location>
        <begin position="539"/>
        <end position="564"/>
    </location>
</feature>
<dbReference type="SUPFAM" id="SSF48317">
    <property type="entry name" value="Acid phosphatase/Vanadium-dependent haloperoxidase"/>
    <property type="match status" value="1"/>
</dbReference>
<keyword evidence="4" id="KW-0256">Endoplasmic reticulum</keyword>
<keyword evidence="3" id="KW-0378">Hydrolase</keyword>
<feature type="transmembrane region" description="Helical" evidence="9">
    <location>
        <begin position="393"/>
        <end position="415"/>
    </location>
</feature>
<keyword evidence="12" id="KW-1185">Reference proteome</keyword>
<keyword evidence="6 9" id="KW-0472">Membrane</keyword>
<evidence type="ECO:0000256" key="7">
    <source>
        <dbReference type="ARBA" id="ARBA00038324"/>
    </source>
</evidence>
<comment type="subcellular location">
    <subcellularLocation>
        <location evidence="1">Endoplasmic reticulum membrane</location>
        <topology evidence="1">Multi-pass membrane protein</topology>
    </subcellularLocation>
</comment>
<feature type="transmembrane region" description="Helical" evidence="9">
    <location>
        <begin position="340"/>
        <end position="358"/>
    </location>
</feature>
<evidence type="ECO:0000313" key="12">
    <source>
        <dbReference type="Proteomes" id="UP000250043"/>
    </source>
</evidence>
<evidence type="ECO:0000256" key="3">
    <source>
        <dbReference type="ARBA" id="ARBA00022801"/>
    </source>
</evidence>
<evidence type="ECO:0000259" key="10">
    <source>
        <dbReference type="Pfam" id="PF01569"/>
    </source>
</evidence>
<evidence type="ECO:0000256" key="1">
    <source>
        <dbReference type="ARBA" id="ARBA00004477"/>
    </source>
</evidence>
<dbReference type="EMBL" id="KV722549">
    <property type="protein sequence ID" value="OCH86020.1"/>
    <property type="molecule type" value="Genomic_DNA"/>
</dbReference>
<evidence type="ECO:0000313" key="11">
    <source>
        <dbReference type="EMBL" id="OCH86020.1"/>
    </source>
</evidence>
<evidence type="ECO:0000256" key="2">
    <source>
        <dbReference type="ARBA" id="ARBA00022692"/>
    </source>
</evidence>
<dbReference type="PANTHER" id="PTHR14969">
    <property type="entry name" value="SPHINGOSINE-1-PHOSPHATE PHOSPHOHYDROLASE"/>
    <property type="match status" value="1"/>
</dbReference>
<dbReference type="InterPro" id="IPR036938">
    <property type="entry name" value="PAP2/HPO_sf"/>
</dbReference>
<feature type="transmembrane region" description="Helical" evidence="9">
    <location>
        <begin position="276"/>
        <end position="297"/>
    </location>
</feature>
<dbReference type="Proteomes" id="UP000250043">
    <property type="component" value="Unassembled WGS sequence"/>
</dbReference>
<dbReference type="Gene3D" id="1.20.144.10">
    <property type="entry name" value="Phosphatidic acid phosphatase type 2/haloperoxidase"/>
    <property type="match status" value="1"/>
</dbReference>
<evidence type="ECO:0000256" key="6">
    <source>
        <dbReference type="ARBA" id="ARBA00023136"/>
    </source>
</evidence>
<name>A0A8E2DFI9_9APHY</name>
<dbReference type="GO" id="GO:0005789">
    <property type="term" value="C:endoplasmic reticulum membrane"/>
    <property type="evidence" value="ECO:0007669"/>
    <property type="project" value="UniProtKB-SubCell"/>
</dbReference>
<protein>
    <recommendedName>
        <fullName evidence="10">Phosphatidic acid phosphatase type 2/haloperoxidase domain-containing protein</fullName>
    </recommendedName>
</protein>